<gene>
    <name evidence="1" type="ORF">LKD81_02060</name>
</gene>
<protein>
    <submittedName>
        <fullName evidence="1">DUF2284 domain-containing protein</fullName>
    </submittedName>
</protein>
<dbReference type="RefSeq" id="WP_308452575.1">
    <property type="nucleotide sequence ID" value="NZ_JAJEQR010000004.1"/>
</dbReference>
<comment type="caution">
    <text evidence="1">The sequence shown here is derived from an EMBL/GenBank/DDBJ whole genome shotgun (WGS) entry which is preliminary data.</text>
</comment>
<name>A0AAE3E8D5_9FIRM</name>
<keyword evidence="2" id="KW-1185">Reference proteome</keyword>
<reference evidence="1" key="1">
    <citation type="submission" date="2021-10" db="EMBL/GenBank/DDBJ databases">
        <title>Anaerobic single-cell dispensing facilitates the cultivation of human gut bacteria.</title>
        <authorList>
            <person name="Afrizal A."/>
        </authorList>
    </citation>
    <scope>NUCLEOTIDE SEQUENCE</scope>
    <source>
        <strain evidence="1">CLA-AA-H215</strain>
    </source>
</reference>
<evidence type="ECO:0000313" key="2">
    <source>
        <dbReference type="Proteomes" id="UP001198182"/>
    </source>
</evidence>
<dbReference type="InterPro" id="IPR019271">
    <property type="entry name" value="DUF2284_metal-binding"/>
</dbReference>
<dbReference type="Proteomes" id="UP001198182">
    <property type="component" value="Unassembled WGS sequence"/>
</dbReference>
<dbReference type="AlphaFoldDB" id="A0AAE3E8D5"/>
<sequence>MEYKELEKIAKECGFTHTAPLAVTTMQMKQEVRDMCAQNTCGQYGKNWCCPPGCGDLEVCQQTVNQCKDGILVQTVGELEDEMDGEGMMEAQEEHSKHFLAMVDRLHELGVPMLPLGAGTCTRCKVCTYPDAPCRFPEKKISSMEAYGMLVLQVCKENHLEYYYGPNAIAYTGCFLLK</sequence>
<proteinExistence type="predicted"/>
<dbReference type="EMBL" id="JAJEQR010000004">
    <property type="protein sequence ID" value="MCC2229788.1"/>
    <property type="molecule type" value="Genomic_DNA"/>
</dbReference>
<evidence type="ECO:0000313" key="1">
    <source>
        <dbReference type="EMBL" id="MCC2229788.1"/>
    </source>
</evidence>
<accession>A0AAE3E8D5</accession>
<organism evidence="1 2">
    <name type="scientific">Hominifimenecus microfluidus</name>
    <dbReference type="NCBI Taxonomy" id="2885348"/>
    <lineage>
        <taxon>Bacteria</taxon>
        <taxon>Bacillati</taxon>
        <taxon>Bacillota</taxon>
        <taxon>Clostridia</taxon>
        <taxon>Lachnospirales</taxon>
        <taxon>Lachnospiraceae</taxon>
        <taxon>Hominifimenecus</taxon>
    </lineage>
</organism>
<dbReference type="Pfam" id="PF10050">
    <property type="entry name" value="DUF2284"/>
    <property type="match status" value="1"/>
</dbReference>